<dbReference type="OrthoDB" id="9758957at2"/>
<evidence type="ECO:0000313" key="2">
    <source>
        <dbReference type="EMBL" id="RHW24829.1"/>
    </source>
</evidence>
<organism evidence="2 3">
    <name type="scientific">Nocardioides immobilis</name>
    <dbReference type="NCBI Taxonomy" id="2049295"/>
    <lineage>
        <taxon>Bacteria</taxon>
        <taxon>Bacillati</taxon>
        <taxon>Actinomycetota</taxon>
        <taxon>Actinomycetes</taxon>
        <taxon>Propionibacteriales</taxon>
        <taxon>Nocardioidaceae</taxon>
        <taxon>Nocardioides</taxon>
    </lineage>
</organism>
<dbReference type="AlphaFoldDB" id="A0A417XWF2"/>
<dbReference type="Gene3D" id="3.20.20.190">
    <property type="entry name" value="Phosphatidylinositol (PI) phosphodiesterase"/>
    <property type="match status" value="1"/>
</dbReference>
<keyword evidence="3" id="KW-1185">Reference proteome</keyword>
<dbReference type="EMBL" id="QXGH01000029">
    <property type="protein sequence ID" value="RHW24829.1"/>
    <property type="molecule type" value="Genomic_DNA"/>
</dbReference>
<evidence type="ECO:0000259" key="1">
    <source>
        <dbReference type="PROSITE" id="PS51704"/>
    </source>
</evidence>
<dbReference type="PROSITE" id="PS51704">
    <property type="entry name" value="GP_PDE"/>
    <property type="match status" value="1"/>
</dbReference>
<sequence>MRTTAVGAVALVILASGGEVGPDRPEHAASHVATAYGDRLVIGHRGDEAGAHTENTIASMRSAVAAGAGAVEFDVRVTADDDFVVMHDSALGRTTTCGGRVRAKTLGWIRTNCRGRHHREPIPALTDVLDWARPSGVSLLVELKEAPGWDADRTREVVDAIEDRGLELRAQFLSFETDLLALVEQVAPGMQTLLIISGSRTPDLAVGRFDGVTIDPDEATPGLVDQLHRLDMTVYGRTSNRPADWETFWQAGVDGFLTDRPGAAADALPHTTGSHR</sequence>
<dbReference type="InterPro" id="IPR030395">
    <property type="entry name" value="GP_PDE_dom"/>
</dbReference>
<evidence type="ECO:0000313" key="3">
    <source>
        <dbReference type="Proteomes" id="UP000283644"/>
    </source>
</evidence>
<reference evidence="2 3" key="1">
    <citation type="submission" date="2018-09" db="EMBL/GenBank/DDBJ databases">
        <title>Genome sequencing of Nocardioides immobilis CCTCC AB 2017083 for comparison to Nocardioides silvaticus.</title>
        <authorList>
            <person name="Li C."/>
            <person name="Wang G."/>
        </authorList>
    </citation>
    <scope>NUCLEOTIDE SEQUENCE [LARGE SCALE GENOMIC DNA]</scope>
    <source>
        <strain evidence="2 3">CCTCC AB 2017083</strain>
    </source>
</reference>
<dbReference type="Pfam" id="PF03009">
    <property type="entry name" value="GDPD"/>
    <property type="match status" value="1"/>
</dbReference>
<proteinExistence type="predicted"/>
<dbReference type="RefSeq" id="WP_118927603.1">
    <property type="nucleotide sequence ID" value="NZ_QXGH01000029.1"/>
</dbReference>
<dbReference type="GO" id="GO:0008081">
    <property type="term" value="F:phosphoric diester hydrolase activity"/>
    <property type="evidence" value="ECO:0007669"/>
    <property type="project" value="InterPro"/>
</dbReference>
<dbReference type="PANTHER" id="PTHR46211:SF14">
    <property type="entry name" value="GLYCEROPHOSPHODIESTER PHOSPHODIESTERASE"/>
    <property type="match status" value="1"/>
</dbReference>
<dbReference type="GO" id="GO:0006629">
    <property type="term" value="P:lipid metabolic process"/>
    <property type="evidence" value="ECO:0007669"/>
    <property type="project" value="InterPro"/>
</dbReference>
<feature type="domain" description="GP-PDE" evidence="1">
    <location>
        <begin position="39"/>
        <end position="268"/>
    </location>
</feature>
<comment type="caution">
    <text evidence="2">The sequence shown here is derived from an EMBL/GenBank/DDBJ whole genome shotgun (WGS) entry which is preliminary data.</text>
</comment>
<dbReference type="InterPro" id="IPR017946">
    <property type="entry name" value="PLC-like_Pdiesterase_TIM-brl"/>
</dbReference>
<gene>
    <name evidence="2" type="ORF">D0Z08_22955</name>
</gene>
<protein>
    <recommendedName>
        <fullName evidence="1">GP-PDE domain-containing protein</fullName>
    </recommendedName>
</protein>
<name>A0A417XWF2_9ACTN</name>
<dbReference type="PANTHER" id="PTHR46211">
    <property type="entry name" value="GLYCEROPHOSPHORYL DIESTER PHOSPHODIESTERASE"/>
    <property type="match status" value="1"/>
</dbReference>
<accession>A0A417XWF2</accession>
<dbReference type="SUPFAM" id="SSF51695">
    <property type="entry name" value="PLC-like phosphodiesterases"/>
    <property type="match status" value="1"/>
</dbReference>
<dbReference type="Proteomes" id="UP000283644">
    <property type="component" value="Unassembled WGS sequence"/>
</dbReference>